<accession>A0A261FUR3</accession>
<dbReference type="InterPro" id="IPR000064">
    <property type="entry name" value="NLP_P60_dom"/>
</dbReference>
<keyword evidence="9" id="KW-1185">Reference proteome</keyword>
<evidence type="ECO:0000256" key="2">
    <source>
        <dbReference type="ARBA" id="ARBA00022670"/>
    </source>
</evidence>
<dbReference type="GO" id="GO:0006508">
    <property type="term" value="P:proteolysis"/>
    <property type="evidence" value="ECO:0007669"/>
    <property type="project" value="UniProtKB-KW"/>
</dbReference>
<comment type="caution">
    <text evidence="8">The sequence shown here is derived from an EMBL/GenBank/DDBJ whole genome shotgun (WGS) entry which is preliminary data.</text>
</comment>
<evidence type="ECO:0000313" key="9">
    <source>
        <dbReference type="Proteomes" id="UP000216074"/>
    </source>
</evidence>
<reference evidence="8 9" key="1">
    <citation type="journal article" date="2017" name="BMC Genomics">
        <title>Comparative genomic and phylogenomic analyses of the Bifidobacteriaceae family.</title>
        <authorList>
            <person name="Lugli G.A."/>
            <person name="Milani C."/>
            <person name="Turroni F."/>
            <person name="Duranti S."/>
            <person name="Mancabelli L."/>
            <person name="Mangifesta M."/>
            <person name="Ferrario C."/>
            <person name="Modesto M."/>
            <person name="Mattarelli P."/>
            <person name="Jiri K."/>
            <person name="van Sinderen D."/>
            <person name="Ventura M."/>
        </authorList>
    </citation>
    <scope>NUCLEOTIDE SEQUENCE [LARGE SCALE GENOMIC DNA]</scope>
    <source>
        <strain evidence="8 9">DSM 100202</strain>
    </source>
</reference>
<sequence>MLQSGLMSSHKTIASLLTTAVSAAAVLTFAVPAANADISGQVNTNGSAITSSRSFPSYSAARKDLTVEHTSTDVEDSADWGSTESLDVPQTKSQAEKDREAAESKAKAEEEARVKAEAEAAAALAAQSQAASRSQQRTSPSDSSSASASAASVAEVSGNAGAAVAAAYSLLGQSMDCTALVSAALAAGGINFHGWPEEYANLGEHVTEPQPGDILVYRYTGGFNGGVHWDHVAIYVGNGKAVHGGWNGSNVVVAGMMNPDIIVRVF</sequence>
<name>A0A261FUR3_9BIFI</name>
<dbReference type="Proteomes" id="UP000216074">
    <property type="component" value="Unassembled WGS sequence"/>
</dbReference>
<organism evidence="8 9">
    <name type="scientific">Bifidobacterium hapali</name>
    <dbReference type="NCBI Taxonomy" id="1630172"/>
    <lineage>
        <taxon>Bacteria</taxon>
        <taxon>Bacillati</taxon>
        <taxon>Actinomycetota</taxon>
        <taxon>Actinomycetes</taxon>
        <taxon>Bifidobacteriales</taxon>
        <taxon>Bifidobacteriaceae</taxon>
        <taxon>Bifidobacterium</taxon>
    </lineage>
</organism>
<keyword evidence="3" id="KW-0378">Hydrolase</keyword>
<keyword evidence="4" id="KW-0788">Thiol protease</keyword>
<evidence type="ECO:0000256" key="3">
    <source>
        <dbReference type="ARBA" id="ARBA00022801"/>
    </source>
</evidence>
<comment type="similarity">
    <text evidence="1">Belongs to the peptidase C40 family.</text>
</comment>
<dbReference type="AlphaFoldDB" id="A0A261FUR3"/>
<feature type="compositionally biased region" description="Polar residues" evidence="5">
    <location>
        <begin position="80"/>
        <end position="93"/>
    </location>
</feature>
<feature type="signal peptide" evidence="6">
    <location>
        <begin position="1"/>
        <end position="36"/>
    </location>
</feature>
<feature type="region of interest" description="Disordered" evidence="5">
    <location>
        <begin position="69"/>
        <end position="146"/>
    </location>
</feature>
<evidence type="ECO:0000259" key="7">
    <source>
        <dbReference type="PROSITE" id="PS51935"/>
    </source>
</evidence>
<dbReference type="GO" id="GO:0008234">
    <property type="term" value="F:cysteine-type peptidase activity"/>
    <property type="evidence" value="ECO:0007669"/>
    <property type="project" value="UniProtKB-KW"/>
</dbReference>
<keyword evidence="2" id="KW-0645">Protease</keyword>
<dbReference type="PROSITE" id="PS51935">
    <property type="entry name" value="NLPC_P60"/>
    <property type="match status" value="1"/>
</dbReference>
<keyword evidence="6" id="KW-0732">Signal</keyword>
<dbReference type="EMBL" id="MWWY01000042">
    <property type="protein sequence ID" value="OZG62932.1"/>
    <property type="molecule type" value="Genomic_DNA"/>
</dbReference>
<gene>
    <name evidence="8" type="ORF">BHAP_1962</name>
</gene>
<proteinExistence type="inferred from homology"/>
<evidence type="ECO:0000256" key="1">
    <source>
        <dbReference type="ARBA" id="ARBA00007074"/>
    </source>
</evidence>
<dbReference type="SUPFAM" id="SSF54001">
    <property type="entry name" value="Cysteine proteinases"/>
    <property type="match status" value="1"/>
</dbReference>
<feature type="compositionally biased region" description="Basic and acidic residues" evidence="5">
    <location>
        <begin position="94"/>
        <end position="118"/>
    </location>
</feature>
<dbReference type="InterPro" id="IPR051202">
    <property type="entry name" value="Peptidase_C40"/>
</dbReference>
<dbReference type="PANTHER" id="PTHR47053:SF1">
    <property type="entry name" value="MUREIN DD-ENDOPEPTIDASE MEPH-RELATED"/>
    <property type="match status" value="1"/>
</dbReference>
<feature type="domain" description="NlpC/P60" evidence="7">
    <location>
        <begin position="146"/>
        <end position="266"/>
    </location>
</feature>
<dbReference type="Gene3D" id="3.90.1720.10">
    <property type="entry name" value="endopeptidase domain like (from Nostoc punctiforme)"/>
    <property type="match status" value="1"/>
</dbReference>
<evidence type="ECO:0000256" key="5">
    <source>
        <dbReference type="SAM" id="MobiDB-lite"/>
    </source>
</evidence>
<evidence type="ECO:0000313" key="8">
    <source>
        <dbReference type="EMBL" id="OZG62932.1"/>
    </source>
</evidence>
<dbReference type="Pfam" id="PF00877">
    <property type="entry name" value="NLPC_P60"/>
    <property type="match status" value="1"/>
</dbReference>
<evidence type="ECO:0000256" key="4">
    <source>
        <dbReference type="ARBA" id="ARBA00022807"/>
    </source>
</evidence>
<dbReference type="InterPro" id="IPR038765">
    <property type="entry name" value="Papain-like_cys_pep_sf"/>
</dbReference>
<protein>
    <submittedName>
        <fullName evidence="8">NLP/P60 protein</fullName>
    </submittedName>
</protein>
<feature type="compositionally biased region" description="Low complexity" evidence="5">
    <location>
        <begin position="119"/>
        <end position="146"/>
    </location>
</feature>
<dbReference type="PANTHER" id="PTHR47053">
    <property type="entry name" value="MUREIN DD-ENDOPEPTIDASE MEPH-RELATED"/>
    <property type="match status" value="1"/>
</dbReference>
<feature type="chain" id="PRO_5013102544" evidence="6">
    <location>
        <begin position="37"/>
        <end position="266"/>
    </location>
</feature>
<evidence type="ECO:0000256" key="6">
    <source>
        <dbReference type="SAM" id="SignalP"/>
    </source>
</evidence>